<organism evidence="1 2">
    <name type="scientific">Clostridium autoethanogenum</name>
    <dbReference type="NCBI Taxonomy" id="84023"/>
    <lineage>
        <taxon>Bacteria</taxon>
        <taxon>Bacillati</taxon>
        <taxon>Bacillota</taxon>
        <taxon>Clostridia</taxon>
        <taxon>Eubacteriales</taxon>
        <taxon>Clostridiaceae</taxon>
        <taxon>Clostridium</taxon>
    </lineage>
</organism>
<evidence type="ECO:0000313" key="1">
    <source>
        <dbReference type="EMBL" id="RMD00262.1"/>
    </source>
</evidence>
<dbReference type="EMBL" id="RFAQ01000030">
    <property type="protein sequence ID" value="RMD00262.1"/>
    <property type="molecule type" value="Genomic_DNA"/>
</dbReference>
<name>A0A3M0SQD1_9CLOT</name>
<evidence type="ECO:0000313" key="2">
    <source>
        <dbReference type="Proteomes" id="UP000277999"/>
    </source>
</evidence>
<gene>
    <name evidence="1" type="ORF">D9O40_10550</name>
</gene>
<sequence>MDNNENLNSEEISKEKTQIQIKFENQLLELIQQYQKDSLEPERVGAIKTLIRFALHEKGYLKNF</sequence>
<dbReference type="Proteomes" id="UP000277999">
    <property type="component" value="Unassembled WGS sequence"/>
</dbReference>
<dbReference type="AlphaFoldDB" id="A0A3M0SQD1"/>
<reference evidence="1 2" key="1">
    <citation type="submission" date="2018-10" db="EMBL/GenBank/DDBJ databases">
        <title>Genome-centric metagenomics revealed C2 chemical producing, CO utilizing Clostridium with novel acetogenic gene cluster.</title>
        <authorList>
            <person name="Kang H."/>
            <person name="Park B."/>
            <person name="Choi I.G."/>
            <person name="Chang I.S."/>
        </authorList>
    </citation>
    <scope>NUCLEOTIDE SEQUENCE [LARGE SCALE GENOMIC DNA]</scope>
    <source>
        <strain evidence="1 2">H21-9</strain>
    </source>
</reference>
<comment type="caution">
    <text evidence="1">The sequence shown here is derived from an EMBL/GenBank/DDBJ whole genome shotgun (WGS) entry which is preliminary data.</text>
</comment>
<protein>
    <submittedName>
        <fullName evidence="1">Uncharacterized protein</fullName>
    </submittedName>
</protein>
<proteinExistence type="predicted"/>
<dbReference type="RefSeq" id="WP_122059249.1">
    <property type="nucleotide sequence ID" value="NZ_RFAQ01000030.1"/>
</dbReference>
<accession>A0A3M0SQD1</accession>